<feature type="compositionally biased region" description="Polar residues" evidence="1">
    <location>
        <begin position="166"/>
        <end position="179"/>
    </location>
</feature>
<reference evidence="2" key="1">
    <citation type="thesis" date="2020" institute="ProQuest LLC" country="789 East Eisenhower Parkway, Ann Arbor, MI, USA">
        <title>Comparative Genomics and Chromosome Evolution.</title>
        <authorList>
            <person name="Mudd A.B."/>
        </authorList>
    </citation>
    <scope>NUCLEOTIDE SEQUENCE</scope>
    <source>
        <strain evidence="2">HN-11 Male</strain>
        <tissue evidence="2">Kidney and liver</tissue>
    </source>
</reference>
<feature type="compositionally biased region" description="Basic and acidic residues" evidence="1">
    <location>
        <begin position="104"/>
        <end position="115"/>
    </location>
</feature>
<dbReference type="AlphaFoldDB" id="A0A8J6JUA5"/>
<feature type="compositionally biased region" description="Polar residues" evidence="1">
    <location>
        <begin position="257"/>
        <end position="272"/>
    </location>
</feature>
<gene>
    <name evidence="2" type="ORF">GDO78_019829</name>
</gene>
<feature type="region of interest" description="Disordered" evidence="1">
    <location>
        <begin position="145"/>
        <end position="283"/>
    </location>
</feature>
<feature type="compositionally biased region" description="Basic and acidic residues" evidence="1">
    <location>
        <begin position="198"/>
        <end position="210"/>
    </location>
</feature>
<feature type="compositionally biased region" description="Pro residues" evidence="1">
    <location>
        <begin position="274"/>
        <end position="283"/>
    </location>
</feature>
<protein>
    <submittedName>
        <fullName evidence="2">Uncharacterized protein</fullName>
    </submittedName>
</protein>
<dbReference type="EMBL" id="WNTK01000443">
    <property type="protein sequence ID" value="KAG9469715.1"/>
    <property type="molecule type" value="Genomic_DNA"/>
</dbReference>
<proteinExistence type="predicted"/>
<name>A0A8J6JUA5_ELECQ</name>
<dbReference type="OrthoDB" id="9906738at2759"/>
<keyword evidence="3" id="KW-1185">Reference proteome</keyword>
<feature type="region of interest" description="Disordered" evidence="1">
    <location>
        <begin position="101"/>
        <end position="121"/>
    </location>
</feature>
<feature type="non-terminal residue" evidence="2">
    <location>
        <position position="283"/>
    </location>
</feature>
<sequence>TTNKKQTKPPTGGCPLNPALIGSSPSPQTKNCMMTSGILVENRRVVLHDTRDKCLAVPHIGPVYRLDEQSPLRNNMEIDLDRIRNQYYLWKKYIHLARPSHRISPADHRTSDPGRSHKSAAPDLLDQMGLYQYDADSALSYYKSRSSETPTGSVICDTTRSHDSGSRNSPSLAEFSQKSWIDEDPSAAAGDPPQPAEMEAKKRAQEEVPGEKMAQSVKATDAADIPPQLPALEQNDVLEAEESAGPNASHDLPEPAEQSTVAPQNPEQRTSSPQPNPPPPFPM</sequence>
<feature type="compositionally biased region" description="Polar residues" evidence="1">
    <location>
        <begin position="145"/>
        <end position="158"/>
    </location>
</feature>
<evidence type="ECO:0000313" key="2">
    <source>
        <dbReference type="EMBL" id="KAG9469715.1"/>
    </source>
</evidence>
<dbReference type="Proteomes" id="UP000770717">
    <property type="component" value="Unassembled WGS sequence"/>
</dbReference>
<accession>A0A8J6JUA5</accession>
<evidence type="ECO:0000313" key="3">
    <source>
        <dbReference type="Proteomes" id="UP000770717"/>
    </source>
</evidence>
<organism evidence="2 3">
    <name type="scientific">Eleutherodactylus coqui</name>
    <name type="common">Puerto Rican coqui</name>
    <dbReference type="NCBI Taxonomy" id="57060"/>
    <lineage>
        <taxon>Eukaryota</taxon>
        <taxon>Metazoa</taxon>
        <taxon>Chordata</taxon>
        <taxon>Craniata</taxon>
        <taxon>Vertebrata</taxon>
        <taxon>Euteleostomi</taxon>
        <taxon>Amphibia</taxon>
        <taxon>Batrachia</taxon>
        <taxon>Anura</taxon>
        <taxon>Neobatrachia</taxon>
        <taxon>Hyloidea</taxon>
        <taxon>Eleutherodactylidae</taxon>
        <taxon>Eleutherodactylinae</taxon>
        <taxon>Eleutherodactylus</taxon>
        <taxon>Eleutherodactylus</taxon>
    </lineage>
</organism>
<evidence type="ECO:0000256" key="1">
    <source>
        <dbReference type="SAM" id="MobiDB-lite"/>
    </source>
</evidence>
<feature type="region of interest" description="Disordered" evidence="1">
    <location>
        <begin position="1"/>
        <end position="28"/>
    </location>
</feature>
<comment type="caution">
    <text evidence="2">The sequence shown here is derived from an EMBL/GenBank/DDBJ whole genome shotgun (WGS) entry which is preliminary data.</text>
</comment>